<proteinExistence type="inferred from homology"/>
<feature type="active site" description="Charge relay system" evidence="7 8">
    <location>
        <position position="186"/>
    </location>
</feature>
<dbReference type="GO" id="GO:0006543">
    <property type="term" value="P:L-glutamine catabolic process"/>
    <property type="evidence" value="ECO:0007669"/>
    <property type="project" value="UniProtKB-UniRule"/>
</dbReference>
<organism evidence="10 11">
    <name type="scientific">Candidatus Nealsonbacteria bacterium CG08_land_8_20_14_0_20_38_20</name>
    <dbReference type="NCBI Taxonomy" id="1974705"/>
    <lineage>
        <taxon>Bacteria</taxon>
        <taxon>Candidatus Nealsoniibacteriota</taxon>
    </lineage>
</organism>
<keyword evidence="4 7" id="KW-0315">Glutamine amidotransferase</keyword>
<evidence type="ECO:0000256" key="4">
    <source>
        <dbReference type="ARBA" id="ARBA00022962"/>
    </source>
</evidence>
<dbReference type="EMBL" id="PEYD01000052">
    <property type="protein sequence ID" value="PIS39288.1"/>
    <property type="molecule type" value="Genomic_DNA"/>
</dbReference>
<gene>
    <name evidence="7" type="primary">pdxT</name>
    <name evidence="10" type="ORF">COT33_02820</name>
</gene>
<dbReference type="CDD" id="cd01749">
    <property type="entry name" value="GATase1_PB"/>
    <property type="match status" value="1"/>
</dbReference>
<dbReference type="PROSITE" id="PS01236">
    <property type="entry name" value="PDXT_SNO_1"/>
    <property type="match status" value="1"/>
</dbReference>
<dbReference type="GO" id="GO:0036381">
    <property type="term" value="F:pyridoxal 5'-phosphate synthase (glutamine hydrolysing) activity"/>
    <property type="evidence" value="ECO:0007669"/>
    <property type="project" value="UniProtKB-UniRule"/>
</dbReference>
<dbReference type="NCBIfam" id="TIGR03800">
    <property type="entry name" value="PLP_synth_Pdx2"/>
    <property type="match status" value="1"/>
</dbReference>
<comment type="catalytic activity">
    <reaction evidence="6 7">
        <text>L-glutamine + H2O = L-glutamate + NH4(+)</text>
        <dbReference type="Rhea" id="RHEA:15889"/>
        <dbReference type="ChEBI" id="CHEBI:15377"/>
        <dbReference type="ChEBI" id="CHEBI:28938"/>
        <dbReference type="ChEBI" id="CHEBI:29985"/>
        <dbReference type="ChEBI" id="CHEBI:58359"/>
        <dbReference type="EC" id="3.5.1.2"/>
    </reaction>
</comment>
<dbReference type="Pfam" id="PF01174">
    <property type="entry name" value="SNO"/>
    <property type="match status" value="1"/>
</dbReference>
<evidence type="ECO:0000313" key="10">
    <source>
        <dbReference type="EMBL" id="PIS39288.1"/>
    </source>
</evidence>
<evidence type="ECO:0000256" key="3">
    <source>
        <dbReference type="ARBA" id="ARBA00022898"/>
    </source>
</evidence>
<keyword evidence="5 7" id="KW-0456">Lyase</keyword>
<dbReference type="Proteomes" id="UP000230088">
    <property type="component" value="Unassembled WGS sequence"/>
</dbReference>
<dbReference type="GO" id="GO:0008614">
    <property type="term" value="P:pyridoxine metabolic process"/>
    <property type="evidence" value="ECO:0007669"/>
    <property type="project" value="TreeGrafter"/>
</dbReference>
<dbReference type="PANTHER" id="PTHR31559:SF0">
    <property type="entry name" value="PYRIDOXAL 5'-PHOSPHATE SYNTHASE SUBUNIT SNO1-RELATED"/>
    <property type="match status" value="1"/>
</dbReference>
<protein>
    <recommendedName>
        <fullName evidence="7">Pyridoxal 5'-phosphate synthase subunit PdxT</fullName>
        <ecNumber evidence="7">4.3.3.6</ecNumber>
    </recommendedName>
    <alternativeName>
        <fullName evidence="7">Pdx2</fullName>
    </alternativeName>
    <alternativeName>
        <fullName evidence="7">Pyridoxal 5'-phosphate synthase glutaminase subunit</fullName>
        <ecNumber evidence="7">3.5.1.2</ecNumber>
    </alternativeName>
</protein>
<dbReference type="HAMAP" id="MF_01615">
    <property type="entry name" value="PdxT"/>
    <property type="match status" value="1"/>
</dbReference>
<feature type="binding site" evidence="7 9">
    <location>
        <begin position="56"/>
        <end position="58"/>
    </location>
    <ligand>
        <name>L-glutamine</name>
        <dbReference type="ChEBI" id="CHEBI:58359"/>
    </ligand>
</feature>
<comment type="pathway">
    <text evidence="7">Cofactor biosynthesis; pyridoxal 5'-phosphate biosynthesis.</text>
</comment>
<comment type="caution">
    <text evidence="10">The sequence shown here is derived from an EMBL/GenBank/DDBJ whole genome shotgun (WGS) entry which is preliminary data.</text>
</comment>
<dbReference type="PROSITE" id="PS51273">
    <property type="entry name" value="GATASE_TYPE_1"/>
    <property type="match status" value="1"/>
</dbReference>
<dbReference type="InterPro" id="IPR021196">
    <property type="entry name" value="PdxT/SNO_CS"/>
</dbReference>
<dbReference type="GO" id="GO:0005829">
    <property type="term" value="C:cytosol"/>
    <property type="evidence" value="ECO:0007669"/>
    <property type="project" value="TreeGrafter"/>
</dbReference>
<comment type="catalytic activity">
    <reaction evidence="7">
        <text>aldehydo-D-ribose 5-phosphate + D-glyceraldehyde 3-phosphate + L-glutamine = pyridoxal 5'-phosphate + L-glutamate + phosphate + 3 H2O + H(+)</text>
        <dbReference type="Rhea" id="RHEA:31507"/>
        <dbReference type="ChEBI" id="CHEBI:15377"/>
        <dbReference type="ChEBI" id="CHEBI:15378"/>
        <dbReference type="ChEBI" id="CHEBI:29985"/>
        <dbReference type="ChEBI" id="CHEBI:43474"/>
        <dbReference type="ChEBI" id="CHEBI:58273"/>
        <dbReference type="ChEBI" id="CHEBI:58359"/>
        <dbReference type="ChEBI" id="CHEBI:59776"/>
        <dbReference type="ChEBI" id="CHEBI:597326"/>
        <dbReference type="EC" id="4.3.3.6"/>
    </reaction>
</comment>
<evidence type="ECO:0000256" key="6">
    <source>
        <dbReference type="ARBA" id="ARBA00049534"/>
    </source>
</evidence>
<dbReference type="EC" id="3.5.1.2" evidence="7"/>
<name>A0A2H0YLC8_9BACT</name>
<feature type="active site" description="Charge relay system" evidence="7 8">
    <location>
        <position position="184"/>
    </location>
</feature>
<evidence type="ECO:0000256" key="5">
    <source>
        <dbReference type="ARBA" id="ARBA00023239"/>
    </source>
</evidence>
<keyword evidence="3 7" id="KW-0663">Pyridoxal phosphate</keyword>
<evidence type="ECO:0000256" key="7">
    <source>
        <dbReference type="HAMAP-Rule" id="MF_01615"/>
    </source>
</evidence>
<sequence>MKKGLIIGVLGLQGAVSEHIFALEKASRDFKVKAEVISVRKSEDLTEVSGLVLPGGESTTINRLLLETKIREKIIDMAKQGLPILATCAGAILLAKEGDEQVEKTGTQLLELLEIRVLRNVFGRQVDSFEADVRIPEIGGKPFRAVFIRAPAIESVWGQTKVWANYKDKIIGAKKGNVLALTFHPELTSDIRIHEYFIKMAVDFSRQF</sequence>
<dbReference type="PANTHER" id="PTHR31559">
    <property type="entry name" value="PYRIDOXAL 5'-PHOSPHATE SYNTHASE SUBUNIT SNO"/>
    <property type="match status" value="1"/>
</dbReference>
<dbReference type="EC" id="4.3.3.6" evidence="7"/>
<feature type="binding site" evidence="7 9">
    <location>
        <position position="119"/>
    </location>
    <ligand>
        <name>L-glutamine</name>
        <dbReference type="ChEBI" id="CHEBI:58359"/>
    </ligand>
</feature>
<evidence type="ECO:0000313" key="11">
    <source>
        <dbReference type="Proteomes" id="UP000230088"/>
    </source>
</evidence>
<dbReference type="GO" id="GO:0004359">
    <property type="term" value="F:glutaminase activity"/>
    <property type="evidence" value="ECO:0007669"/>
    <property type="project" value="UniProtKB-UniRule"/>
</dbReference>
<dbReference type="AlphaFoldDB" id="A0A2H0YLC8"/>
<dbReference type="UniPathway" id="UPA00245"/>
<dbReference type="FunFam" id="3.40.50.880:FF:000041">
    <property type="entry name" value="Glutamine amidotransferase subunit pdxT, putative"/>
    <property type="match status" value="1"/>
</dbReference>
<dbReference type="SUPFAM" id="SSF52317">
    <property type="entry name" value="Class I glutamine amidotransferase-like"/>
    <property type="match status" value="1"/>
</dbReference>
<dbReference type="InterPro" id="IPR029062">
    <property type="entry name" value="Class_I_gatase-like"/>
</dbReference>
<keyword evidence="2 7" id="KW-0378">Hydrolase</keyword>
<dbReference type="PROSITE" id="PS51130">
    <property type="entry name" value="PDXT_SNO_2"/>
    <property type="match status" value="1"/>
</dbReference>
<dbReference type="GO" id="GO:1903600">
    <property type="term" value="C:glutaminase complex"/>
    <property type="evidence" value="ECO:0007669"/>
    <property type="project" value="TreeGrafter"/>
</dbReference>
<reference evidence="11" key="1">
    <citation type="submission" date="2017-09" db="EMBL/GenBank/DDBJ databases">
        <title>Depth-based differentiation of microbial function through sediment-hosted aquifers and enrichment of novel symbionts in the deep terrestrial subsurface.</title>
        <authorList>
            <person name="Probst A.J."/>
            <person name="Ladd B."/>
            <person name="Jarett J.K."/>
            <person name="Geller-Mcgrath D.E."/>
            <person name="Sieber C.M.K."/>
            <person name="Emerson J.B."/>
            <person name="Anantharaman K."/>
            <person name="Thomas B.C."/>
            <person name="Malmstrom R."/>
            <person name="Stieglmeier M."/>
            <person name="Klingl A."/>
            <person name="Woyke T."/>
            <person name="Ryan C.M."/>
            <person name="Banfield J.F."/>
        </authorList>
    </citation>
    <scope>NUCLEOTIDE SEQUENCE [LARGE SCALE GENOMIC DNA]</scope>
</reference>
<evidence type="ECO:0000256" key="2">
    <source>
        <dbReference type="ARBA" id="ARBA00022801"/>
    </source>
</evidence>
<feature type="binding site" evidence="7 9">
    <location>
        <begin position="148"/>
        <end position="149"/>
    </location>
    <ligand>
        <name>L-glutamine</name>
        <dbReference type="ChEBI" id="CHEBI:58359"/>
    </ligand>
</feature>
<accession>A0A2H0YLC8</accession>
<evidence type="ECO:0000256" key="1">
    <source>
        <dbReference type="ARBA" id="ARBA00008345"/>
    </source>
</evidence>
<comment type="subunit">
    <text evidence="7">In the presence of PdxS, forms a dodecamer of heterodimers. Only shows activity in the heterodimer.</text>
</comment>
<feature type="active site" description="Nucleophile" evidence="7 8">
    <location>
        <position position="88"/>
    </location>
</feature>
<dbReference type="Gene3D" id="3.40.50.880">
    <property type="match status" value="1"/>
</dbReference>
<comment type="function">
    <text evidence="7">Catalyzes the hydrolysis of glutamine to glutamate and ammonia as part of the biosynthesis of pyridoxal 5'-phosphate. The resulting ammonia molecule is channeled to the active site of PdxS.</text>
</comment>
<dbReference type="GO" id="GO:0042823">
    <property type="term" value="P:pyridoxal phosphate biosynthetic process"/>
    <property type="evidence" value="ECO:0007669"/>
    <property type="project" value="UniProtKB-UniRule"/>
</dbReference>
<evidence type="ECO:0000256" key="8">
    <source>
        <dbReference type="PIRSR" id="PIRSR005639-1"/>
    </source>
</evidence>
<comment type="similarity">
    <text evidence="1 7">Belongs to the glutaminase PdxT/SNO family.</text>
</comment>
<evidence type="ECO:0000256" key="9">
    <source>
        <dbReference type="PIRSR" id="PIRSR005639-2"/>
    </source>
</evidence>
<dbReference type="PIRSF" id="PIRSF005639">
    <property type="entry name" value="Glut_amidoT_SNO"/>
    <property type="match status" value="1"/>
</dbReference>
<dbReference type="InterPro" id="IPR002161">
    <property type="entry name" value="PdxT/SNO"/>
</dbReference>